<evidence type="ECO:0000256" key="1">
    <source>
        <dbReference type="ARBA" id="ARBA00004123"/>
    </source>
</evidence>
<protein>
    <submittedName>
        <fullName evidence="9">Uncharacterized protein</fullName>
    </submittedName>
</protein>
<dbReference type="InterPro" id="IPR035655">
    <property type="entry name" value="U5-116kDa_C"/>
</dbReference>
<comment type="function">
    <text evidence="7">Component of the U5 snRNP complex required for pre-mRNA splicing. Binds GTP.</text>
</comment>
<dbReference type="Gene3D" id="3.40.50.300">
    <property type="entry name" value="P-loop containing nucleotide triphosphate hydrolases"/>
    <property type="match status" value="1"/>
</dbReference>
<feature type="compositionally biased region" description="Acidic residues" evidence="8">
    <location>
        <begin position="15"/>
        <end position="24"/>
    </location>
</feature>
<dbReference type="SMART" id="SM00889">
    <property type="entry name" value="EFG_IV"/>
    <property type="match status" value="1"/>
</dbReference>
<dbReference type="FunFam" id="3.40.50.300:FF:000646">
    <property type="entry name" value="U5 small nuclear ribonucleoprotein component"/>
    <property type="match status" value="1"/>
</dbReference>
<keyword evidence="4" id="KW-0342">GTP-binding</keyword>
<feature type="compositionally biased region" description="Acidic residues" evidence="8">
    <location>
        <begin position="50"/>
        <end position="69"/>
    </location>
</feature>
<dbReference type="SMART" id="SM00838">
    <property type="entry name" value="EFG_C"/>
    <property type="match status" value="1"/>
</dbReference>
<dbReference type="InterPro" id="IPR014721">
    <property type="entry name" value="Ribsml_uS5_D2-typ_fold_subgr"/>
</dbReference>
<evidence type="ECO:0000313" key="9">
    <source>
        <dbReference type="EMBL" id="KAE8256299.1"/>
    </source>
</evidence>
<dbReference type="Pfam" id="PF00009">
    <property type="entry name" value="GTP_EFTU"/>
    <property type="match status" value="1"/>
</dbReference>
<dbReference type="InterPro" id="IPR027417">
    <property type="entry name" value="P-loop_NTPase"/>
</dbReference>
<feature type="region of interest" description="Disordered" evidence="8">
    <location>
        <begin position="38"/>
        <end position="70"/>
    </location>
</feature>
<dbReference type="Gene3D" id="2.40.30.10">
    <property type="entry name" value="Translation factors"/>
    <property type="match status" value="1"/>
</dbReference>
<organism evidence="9 10">
    <name type="scientific">Tilletia caries</name>
    <name type="common">wheat bunt fungus</name>
    <dbReference type="NCBI Taxonomy" id="13290"/>
    <lineage>
        <taxon>Eukaryota</taxon>
        <taxon>Fungi</taxon>
        <taxon>Dikarya</taxon>
        <taxon>Basidiomycota</taxon>
        <taxon>Ustilaginomycotina</taxon>
        <taxon>Exobasidiomycetes</taxon>
        <taxon>Tilletiales</taxon>
        <taxon>Tilletiaceae</taxon>
        <taxon>Tilletia</taxon>
    </lineage>
</organism>
<dbReference type="GO" id="GO:0003924">
    <property type="term" value="F:GTPase activity"/>
    <property type="evidence" value="ECO:0007669"/>
    <property type="project" value="InterPro"/>
</dbReference>
<dbReference type="GO" id="GO:0000398">
    <property type="term" value="P:mRNA splicing, via spliceosome"/>
    <property type="evidence" value="ECO:0007669"/>
    <property type="project" value="TreeGrafter"/>
</dbReference>
<dbReference type="FunFam" id="3.90.1430.10:FF:000001">
    <property type="entry name" value="116 kDa U5 small nuclear ribonucleoprotein component"/>
    <property type="match status" value="1"/>
</dbReference>
<dbReference type="InterPro" id="IPR020568">
    <property type="entry name" value="Ribosomal_Su5_D2-typ_SF"/>
</dbReference>
<dbReference type="Gene3D" id="3.30.70.870">
    <property type="entry name" value="Elongation Factor G (Translational Gtpase), domain 3"/>
    <property type="match status" value="1"/>
</dbReference>
<dbReference type="EMBL" id="LWDD02000865">
    <property type="protein sequence ID" value="KAE8256299.1"/>
    <property type="molecule type" value="Genomic_DNA"/>
</dbReference>
<dbReference type="Proteomes" id="UP000077671">
    <property type="component" value="Unassembled WGS sequence"/>
</dbReference>
<dbReference type="InterPro" id="IPR031950">
    <property type="entry name" value="EFTUD2_N"/>
</dbReference>
<dbReference type="InterPro" id="IPR035647">
    <property type="entry name" value="EFG_III/V"/>
</dbReference>
<dbReference type="NCBIfam" id="TIGR00231">
    <property type="entry name" value="small_GTP"/>
    <property type="match status" value="1"/>
</dbReference>
<evidence type="ECO:0000256" key="2">
    <source>
        <dbReference type="ARBA" id="ARBA00022664"/>
    </source>
</evidence>
<dbReference type="GO" id="GO:0030623">
    <property type="term" value="F:U5 snRNA binding"/>
    <property type="evidence" value="ECO:0007669"/>
    <property type="project" value="TreeGrafter"/>
</dbReference>
<dbReference type="AlphaFoldDB" id="A0A177U9L3"/>
<feature type="region of interest" description="Disordered" evidence="8">
    <location>
        <begin position="1"/>
        <end position="24"/>
    </location>
</feature>
<dbReference type="Gene3D" id="3.30.70.240">
    <property type="match status" value="1"/>
</dbReference>
<dbReference type="Pfam" id="PF03764">
    <property type="entry name" value="EFG_IV"/>
    <property type="match status" value="1"/>
</dbReference>
<dbReference type="PANTHER" id="PTHR42908:SF6">
    <property type="entry name" value="116 KDA U5 SMALL NUCLEAR RIBONUCLEOPROTEIN COMPONENT"/>
    <property type="match status" value="1"/>
</dbReference>
<evidence type="ECO:0000256" key="6">
    <source>
        <dbReference type="ARBA" id="ARBA00023242"/>
    </source>
</evidence>
<evidence type="ECO:0000256" key="4">
    <source>
        <dbReference type="ARBA" id="ARBA00023134"/>
    </source>
</evidence>
<dbReference type="InterPro" id="IPR000795">
    <property type="entry name" value="T_Tr_GTP-bd_dom"/>
</dbReference>
<dbReference type="CDD" id="cd01683">
    <property type="entry name" value="EF2_IV_snRNP"/>
    <property type="match status" value="1"/>
</dbReference>
<reference evidence="9" key="1">
    <citation type="submission" date="2016-04" db="EMBL/GenBank/DDBJ databases">
        <authorList>
            <person name="Nguyen H.D."/>
            <person name="Kesanakurti P."/>
            <person name="Cullis J."/>
            <person name="Levesque C.A."/>
            <person name="Hambleton S."/>
        </authorList>
    </citation>
    <scope>NUCLEOTIDE SEQUENCE</scope>
    <source>
        <strain evidence="9">DAOMC 238032</strain>
    </source>
</reference>
<dbReference type="PROSITE" id="PS51722">
    <property type="entry name" value="G_TR_2"/>
    <property type="match status" value="1"/>
</dbReference>
<dbReference type="Gene3D" id="3.30.230.10">
    <property type="match status" value="1"/>
</dbReference>
<dbReference type="CDD" id="cd04167">
    <property type="entry name" value="Snu114p"/>
    <property type="match status" value="1"/>
</dbReference>
<reference evidence="9" key="2">
    <citation type="journal article" date="2019" name="IMA Fungus">
        <title>Genome sequencing and comparison of five Tilletia species to identify candidate genes for the detection of regulated species infecting wheat.</title>
        <authorList>
            <person name="Nguyen H.D.T."/>
            <person name="Sultana T."/>
            <person name="Kesanakurti P."/>
            <person name="Hambleton S."/>
        </authorList>
    </citation>
    <scope>NUCLEOTIDE SEQUENCE</scope>
    <source>
        <strain evidence="9">DAOMC 238032</strain>
    </source>
</reference>
<dbReference type="Gene3D" id="3.90.1430.10">
    <property type="entry name" value="Yeast translation eEF2 (G' domain)"/>
    <property type="match status" value="1"/>
</dbReference>
<dbReference type="SUPFAM" id="SSF52540">
    <property type="entry name" value="P-loop containing nucleoside triphosphate hydrolases"/>
    <property type="match status" value="1"/>
</dbReference>
<accession>A0A177U9L3</accession>
<comment type="caution">
    <text evidence="9">The sequence shown here is derived from an EMBL/GenBank/DDBJ whole genome shotgun (WGS) entry which is preliminary data.</text>
</comment>
<dbReference type="InterPro" id="IPR005225">
    <property type="entry name" value="Small_GTP-bd"/>
</dbReference>
<dbReference type="InterPro" id="IPR000640">
    <property type="entry name" value="EFG_V-like"/>
</dbReference>
<dbReference type="Pfam" id="PF16004">
    <property type="entry name" value="EFTUD2"/>
    <property type="match status" value="1"/>
</dbReference>
<dbReference type="CDD" id="cd04098">
    <property type="entry name" value="eEF2_C_snRNP"/>
    <property type="match status" value="1"/>
</dbReference>
<dbReference type="GO" id="GO:0071007">
    <property type="term" value="C:U2-type catalytic step 2 spliceosome"/>
    <property type="evidence" value="ECO:0007669"/>
    <property type="project" value="TreeGrafter"/>
</dbReference>
<dbReference type="FunFam" id="3.30.230.10:FF:000009">
    <property type="entry name" value="116 kDa U5 small nuclear ribonucleoprotein component"/>
    <property type="match status" value="1"/>
</dbReference>
<dbReference type="GO" id="GO:0005525">
    <property type="term" value="F:GTP binding"/>
    <property type="evidence" value="ECO:0007669"/>
    <property type="project" value="UniProtKB-KW"/>
</dbReference>
<dbReference type="PRINTS" id="PR00315">
    <property type="entry name" value="ELONGATNFCT"/>
</dbReference>
<keyword evidence="6" id="KW-0539">Nucleus</keyword>
<evidence type="ECO:0000256" key="3">
    <source>
        <dbReference type="ARBA" id="ARBA00022741"/>
    </source>
</evidence>
<comment type="subcellular location">
    <subcellularLocation>
        <location evidence="1">Nucleus</location>
    </subcellularLocation>
</comment>
<evidence type="ECO:0000256" key="8">
    <source>
        <dbReference type="SAM" id="MobiDB-lite"/>
    </source>
</evidence>
<keyword evidence="2" id="KW-0507">mRNA processing</keyword>
<keyword evidence="5" id="KW-0508">mRNA splicing</keyword>
<gene>
    <name evidence="9" type="ORF">A4X03_0g5433</name>
</gene>
<dbReference type="SUPFAM" id="SSF54980">
    <property type="entry name" value="EF-G C-terminal domain-like"/>
    <property type="match status" value="2"/>
</dbReference>
<dbReference type="GO" id="GO:0000974">
    <property type="term" value="C:Prp19 complex"/>
    <property type="evidence" value="ECO:0007669"/>
    <property type="project" value="UniProtKB-ARBA"/>
</dbReference>
<dbReference type="InterPro" id="IPR009000">
    <property type="entry name" value="Transl_B-barrel_sf"/>
</dbReference>
<keyword evidence="3" id="KW-0547">Nucleotide-binding</keyword>
<evidence type="ECO:0000313" key="10">
    <source>
        <dbReference type="Proteomes" id="UP000077671"/>
    </source>
</evidence>
<dbReference type="PANTHER" id="PTHR42908">
    <property type="entry name" value="TRANSLATION ELONGATION FACTOR-RELATED"/>
    <property type="match status" value="1"/>
</dbReference>
<dbReference type="FunFam" id="3.30.70.870:FF:000002">
    <property type="entry name" value="Translation elongation factor 2"/>
    <property type="match status" value="1"/>
</dbReference>
<dbReference type="CDD" id="cd04090">
    <property type="entry name" value="EF2_II_snRNP"/>
    <property type="match status" value="1"/>
</dbReference>
<proteinExistence type="predicted"/>
<dbReference type="SUPFAM" id="SSF50447">
    <property type="entry name" value="Translation proteins"/>
    <property type="match status" value="1"/>
</dbReference>
<dbReference type="FunFam" id="3.30.70.240:FF:000004">
    <property type="entry name" value="116 kDa U5 small nuclear ribonucleoprotein"/>
    <property type="match status" value="1"/>
</dbReference>
<dbReference type="SUPFAM" id="SSF54211">
    <property type="entry name" value="Ribosomal protein S5 domain 2-like"/>
    <property type="match status" value="1"/>
</dbReference>
<dbReference type="FunFam" id="2.40.30.10:FF:000029">
    <property type="entry name" value="116 kDa U5 small nuclear ribonucleoprotein component"/>
    <property type="match status" value="1"/>
</dbReference>
<name>A0A177U9L3_9BASI</name>
<dbReference type="InterPro" id="IPR005517">
    <property type="entry name" value="Transl_elong_EFG/EF2_IV"/>
</dbReference>
<dbReference type="GO" id="GO:0005829">
    <property type="term" value="C:cytosol"/>
    <property type="evidence" value="ECO:0007669"/>
    <property type="project" value="TreeGrafter"/>
</dbReference>
<dbReference type="GO" id="GO:0005682">
    <property type="term" value="C:U5 snRNP"/>
    <property type="evidence" value="ECO:0007669"/>
    <property type="project" value="UniProtKB-ARBA"/>
</dbReference>
<evidence type="ECO:0000256" key="5">
    <source>
        <dbReference type="ARBA" id="ARBA00023187"/>
    </source>
</evidence>
<sequence>MDDYDEFGNYIGADLDSDLEDDDEHALQLEQQRTAQFAANTYQHQPAIDIDNEEDDQPPPLEGYDDNGDGDLQIGAAPTHALIRVDESSSHAVVLHEDKKYYPTANETYGEDVEALVQEEDSQAISVPIIEPVKVRKFAIQEGEGEGGDGVPEARFDREFMANLLGFPDHVRNVAVVGGLHHGKTSLMDMLLFESHRMEINMDKDTRYTDATILERQRGISTKTSPLTLVLPTTHNKSYLFNLLDTPGHPNFQDEVAASVRLSDGVLLVVDVVEGVMASTEHIIRHVIRQGLPIVLVVNKVDRLILELRLPPVEAYFKIKHTIEQVNALIASLDSNPARRLAPERGNVAFASTQMGWSFTLRSFAKLYAQNNSNVGGRNKKAARFDVDEFAKRLWGNIYYVPSSRKFTRVAPDPEHKRSFVQFILEPLYKLYTHVLSSDTDSLKLTLSKLGIHLKPAVYKMDVRALLRVVLNQFFGNSEGLADVMVYGIPSPKAGALAKVSRIWTGPQSMETSPLFAALANCDPDGPLVIHVTKLFPTSDASGMRAFGRVLSGTVHVGDQVNVLGEGYTQDDGEDLARATVLGVGIHNTRFTLPLEAAPAGSLVLLSGVEANMVKSATVLGADVGEEERYVCSGLDHMTSSVLKVSVEPLNPAELPKMLDGLRKINQTYPLISTKVEESGEHVVLGTGEVMLDSVLHDLRKVFAEIEVKVSDPVVQFRETVVETSAVKCYAQTANKKNKLTIIAEPLEKGIAEDIESGRVHIRMPPKQLGKHFQEKYDWDLLASRSIWAFGPEENGPNILMDDTLPSEVDKKLLYNVRESIRQGFQWATREGPLCDEPIRNVKFRILDAQVAPDPISRGGGQIIPASRRVCYSSLLLATPRLMEPVYFVEVQTPPTAVDAVYKVLARRRGHVVQDIPQAGSPLSTVKAYLPVMDANGFETDLRALTQGQAFCVQIFDHWQVVPGDPLDKGVVLRPLEPAPPLGLARDFVLKVRRRKGLSDAISVNQYLDSEMVVALASSFDLS</sequence>
<dbReference type="Pfam" id="PF00679">
    <property type="entry name" value="EFG_C"/>
    <property type="match status" value="1"/>
</dbReference>
<dbReference type="InterPro" id="IPR044121">
    <property type="entry name" value="Snu114_GTP-bd"/>
</dbReference>
<dbReference type="GO" id="GO:0046540">
    <property type="term" value="C:U4/U6 x U5 tri-snRNP complex"/>
    <property type="evidence" value="ECO:0007669"/>
    <property type="project" value="TreeGrafter"/>
</dbReference>
<evidence type="ECO:0000256" key="7">
    <source>
        <dbReference type="ARBA" id="ARBA00055641"/>
    </source>
</evidence>